<dbReference type="GO" id="GO:0006355">
    <property type="term" value="P:regulation of DNA-templated transcription"/>
    <property type="evidence" value="ECO:0007669"/>
    <property type="project" value="UniProtKB-UniRule"/>
</dbReference>
<feature type="DNA-binding region" description="H-T-H motif" evidence="5">
    <location>
        <begin position="20"/>
        <end position="39"/>
    </location>
</feature>
<dbReference type="InterPro" id="IPR036390">
    <property type="entry name" value="WH_DNA-bd_sf"/>
</dbReference>
<dbReference type="PROSITE" id="PS51733">
    <property type="entry name" value="BPL_LPL_CATALYTIC"/>
    <property type="match status" value="1"/>
</dbReference>
<feature type="binding site" evidence="5">
    <location>
        <position position="186"/>
    </location>
    <ligand>
        <name>biotin</name>
        <dbReference type="ChEBI" id="CHEBI:57586"/>
    </ligand>
</feature>
<accession>F3ZWP9</accession>
<evidence type="ECO:0000256" key="2">
    <source>
        <dbReference type="ARBA" id="ARBA00022741"/>
    </source>
</evidence>
<gene>
    <name evidence="5" type="primary">birA</name>
    <name evidence="7" type="ordered locus">Mahau_1298</name>
</gene>
<evidence type="ECO:0000259" key="6">
    <source>
        <dbReference type="PROSITE" id="PS51733"/>
    </source>
</evidence>
<feature type="binding site" evidence="5">
    <location>
        <begin position="91"/>
        <end position="93"/>
    </location>
    <ligand>
        <name>biotin</name>
        <dbReference type="ChEBI" id="CHEBI:57586"/>
    </ligand>
</feature>
<comment type="catalytic activity">
    <reaction evidence="5">
        <text>biotin + L-lysyl-[protein] + ATP = N(6)-biotinyl-L-lysyl-[protein] + AMP + diphosphate + H(+)</text>
        <dbReference type="Rhea" id="RHEA:11756"/>
        <dbReference type="Rhea" id="RHEA-COMP:9752"/>
        <dbReference type="Rhea" id="RHEA-COMP:10505"/>
        <dbReference type="ChEBI" id="CHEBI:15378"/>
        <dbReference type="ChEBI" id="CHEBI:29969"/>
        <dbReference type="ChEBI" id="CHEBI:30616"/>
        <dbReference type="ChEBI" id="CHEBI:33019"/>
        <dbReference type="ChEBI" id="CHEBI:57586"/>
        <dbReference type="ChEBI" id="CHEBI:83144"/>
        <dbReference type="ChEBI" id="CHEBI:456215"/>
        <dbReference type="EC" id="6.3.4.15"/>
    </reaction>
</comment>
<dbReference type="SUPFAM" id="SSF55681">
    <property type="entry name" value="Class II aaRS and biotin synthetases"/>
    <property type="match status" value="1"/>
</dbReference>
<dbReference type="CDD" id="cd16442">
    <property type="entry name" value="BPL"/>
    <property type="match status" value="1"/>
</dbReference>
<dbReference type="GO" id="GO:0004077">
    <property type="term" value="F:biotin--[biotin carboxyl-carrier protein] ligase activity"/>
    <property type="evidence" value="ECO:0007669"/>
    <property type="project" value="UniProtKB-UniRule"/>
</dbReference>
<feature type="domain" description="BPL/LPL catalytic" evidence="6">
    <location>
        <begin position="72"/>
        <end position="259"/>
    </location>
</feature>
<dbReference type="HAMAP" id="MF_00978">
    <property type="entry name" value="Bifunct_BirA"/>
    <property type="match status" value="1"/>
</dbReference>
<dbReference type="InterPro" id="IPR013196">
    <property type="entry name" value="HTH_11"/>
</dbReference>
<dbReference type="InterPro" id="IPR045864">
    <property type="entry name" value="aa-tRNA-synth_II/BPL/LPL"/>
</dbReference>
<reference evidence="8" key="1">
    <citation type="submission" date="2010-11" db="EMBL/GenBank/DDBJ databases">
        <title>The complete genome of Mahella australiensis DSM 15567.</title>
        <authorList>
            <consortium name="US DOE Joint Genome Institute (JGI-PGF)"/>
            <person name="Lucas S."/>
            <person name="Copeland A."/>
            <person name="Lapidus A."/>
            <person name="Bruce D."/>
            <person name="Goodwin L."/>
            <person name="Pitluck S."/>
            <person name="Kyrpides N."/>
            <person name="Mavromatis K."/>
            <person name="Pagani I."/>
            <person name="Ivanova N."/>
            <person name="Teshima H."/>
            <person name="Brettin T."/>
            <person name="Detter J.C."/>
            <person name="Han C."/>
            <person name="Tapia R."/>
            <person name="Land M."/>
            <person name="Hauser L."/>
            <person name="Markowitz V."/>
            <person name="Cheng J.-F."/>
            <person name="Hugenholtz P."/>
            <person name="Woyke T."/>
            <person name="Wu D."/>
            <person name="Spring S."/>
            <person name="Pukall R."/>
            <person name="Steenblock K."/>
            <person name="Schneider S."/>
            <person name="Klenk H.-P."/>
            <person name="Eisen J.A."/>
        </authorList>
    </citation>
    <scope>NUCLEOTIDE SEQUENCE [LARGE SCALE GENOMIC DNA]</scope>
    <source>
        <strain evidence="8">DSM 15567 / CIP 107919 / 50-1 BON</strain>
    </source>
</reference>
<dbReference type="OrthoDB" id="9807064at2"/>
<keyword evidence="5" id="KW-0804">Transcription</keyword>
<dbReference type="InterPro" id="IPR030855">
    <property type="entry name" value="Bifunct_BirA"/>
</dbReference>
<evidence type="ECO:0000256" key="3">
    <source>
        <dbReference type="ARBA" id="ARBA00022840"/>
    </source>
</evidence>
<dbReference type="GO" id="GO:0005737">
    <property type="term" value="C:cytoplasm"/>
    <property type="evidence" value="ECO:0007669"/>
    <property type="project" value="TreeGrafter"/>
</dbReference>
<comment type="function">
    <text evidence="5">Acts both as a biotin--[acetyl-CoA-carboxylase] ligase and a repressor.</text>
</comment>
<sequence length="330" mass="36516">MSRSVVLNMLLSSQGGFVSGEDISRSLNISRTAVWKYINELKEMGYVIESHSRAGYKLIACPDVLWPDEISLGLDTSIIGREIVHFLSIGSTNDKAKELANNGCREGLIVVAEEQTGGRGRLGRQWVSPQYRGIWMSVVLRPDIQPMEAQKLTLLSALAVSNAIEECTGLKVDIKWPNDLVVSGKKICGILTEMSAEVDKVNHVVIGIGINANMSAEDIPDELKDKATSLAIELGYNVDRKNLFRYISRNIDELYTCFINANQWHDLMVEYREKCINVGRRAVISKGDVSWEGMVTDIDDDGALIVLDGHGEKKRIISGDVSIRGVEGYV</sequence>
<reference evidence="7 8" key="2">
    <citation type="journal article" date="2011" name="Stand. Genomic Sci.">
        <title>Complete genome sequence of Mahella australiensis type strain (50-1 BON).</title>
        <authorList>
            <person name="Sikorski J."/>
            <person name="Teshima H."/>
            <person name="Nolan M."/>
            <person name="Lucas S."/>
            <person name="Hammon N."/>
            <person name="Deshpande S."/>
            <person name="Cheng J.F."/>
            <person name="Pitluck S."/>
            <person name="Liolios K."/>
            <person name="Pagani I."/>
            <person name="Ivanova N."/>
            <person name="Huntemann M."/>
            <person name="Mavromatis K."/>
            <person name="Ovchinikova G."/>
            <person name="Pati A."/>
            <person name="Tapia R."/>
            <person name="Han C."/>
            <person name="Goodwin L."/>
            <person name="Chen A."/>
            <person name="Palaniappan K."/>
            <person name="Land M."/>
            <person name="Hauser L."/>
            <person name="Ngatchou-Djao O.D."/>
            <person name="Rohde M."/>
            <person name="Pukall R."/>
            <person name="Spring S."/>
            <person name="Abt B."/>
            <person name="Goker M."/>
            <person name="Detter J.C."/>
            <person name="Woyke T."/>
            <person name="Bristow J."/>
            <person name="Markowitz V."/>
            <person name="Hugenholtz P."/>
            <person name="Eisen J.A."/>
            <person name="Kyrpides N.C."/>
            <person name="Klenk H.P."/>
            <person name="Lapidus A."/>
        </authorList>
    </citation>
    <scope>NUCLEOTIDE SEQUENCE [LARGE SCALE GENOMIC DNA]</scope>
    <source>
        <strain evidence="8">DSM 15567 / CIP 107919 / 50-1 BON</strain>
    </source>
</reference>
<keyword evidence="4 5" id="KW-0092">Biotin</keyword>
<dbReference type="InterPro" id="IPR004143">
    <property type="entry name" value="BPL_LPL_catalytic"/>
</dbReference>
<dbReference type="Gene3D" id="2.30.30.100">
    <property type="match status" value="1"/>
</dbReference>
<dbReference type="SUPFAM" id="SSF50037">
    <property type="entry name" value="C-terminal domain of transcriptional repressors"/>
    <property type="match status" value="1"/>
</dbReference>
<dbReference type="InterPro" id="IPR008988">
    <property type="entry name" value="Transcriptional_repressor_C"/>
</dbReference>
<dbReference type="InterPro" id="IPR004408">
    <property type="entry name" value="Biotin_CoA_COase_ligase"/>
</dbReference>
<dbReference type="EMBL" id="CP002360">
    <property type="protein sequence ID" value="AEE96492.1"/>
    <property type="molecule type" value="Genomic_DNA"/>
</dbReference>
<dbReference type="GO" id="GO:0016740">
    <property type="term" value="F:transferase activity"/>
    <property type="evidence" value="ECO:0007669"/>
    <property type="project" value="UniProtKB-ARBA"/>
</dbReference>
<dbReference type="InterPro" id="IPR036388">
    <property type="entry name" value="WH-like_DNA-bd_sf"/>
</dbReference>
<dbReference type="InterPro" id="IPR003142">
    <property type="entry name" value="BPL_C"/>
</dbReference>
<dbReference type="GO" id="GO:0009249">
    <property type="term" value="P:protein lipoylation"/>
    <property type="evidence" value="ECO:0007669"/>
    <property type="project" value="UniProtKB-ARBA"/>
</dbReference>
<dbReference type="Gene3D" id="1.10.10.10">
    <property type="entry name" value="Winged helix-like DNA-binding domain superfamily/Winged helix DNA-binding domain"/>
    <property type="match status" value="1"/>
</dbReference>
<evidence type="ECO:0000313" key="8">
    <source>
        <dbReference type="Proteomes" id="UP000008457"/>
    </source>
</evidence>
<dbReference type="SUPFAM" id="SSF46785">
    <property type="entry name" value="Winged helix' DNA-binding domain"/>
    <property type="match status" value="1"/>
</dbReference>
<keyword evidence="5" id="KW-0805">Transcription regulation</keyword>
<keyword evidence="5" id="KW-0678">Repressor</keyword>
<organism evidence="7 8">
    <name type="scientific">Mahella australiensis (strain DSM 15567 / CIP 107919 / 50-1 BON)</name>
    <dbReference type="NCBI Taxonomy" id="697281"/>
    <lineage>
        <taxon>Bacteria</taxon>
        <taxon>Bacillati</taxon>
        <taxon>Bacillota</taxon>
        <taxon>Clostridia</taxon>
        <taxon>Thermoanaerobacterales</taxon>
        <taxon>Thermoanaerobacterales Family IV. Incertae Sedis</taxon>
        <taxon>Mahella</taxon>
    </lineage>
</organism>
<dbReference type="NCBIfam" id="TIGR00121">
    <property type="entry name" value="birA_ligase"/>
    <property type="match status" value="1"/>
</dbReference>
<dbReference type="Pfam" id="PF08279">
    <property type="entry name" value="HTH_11"/>
    <property type="match status" value="1"/>
</dbReference>
<keyword evidence="1 5" id="KW-0436">Ligase</keyword>
<keyword evidence="5" id="KW-0238">DNA-binding</keyword>
<name>F3ZWP9_MAHA5</name>
<dbReference type="RefSeq" id="WP_013780922.1">
    <property type="nucleotide sequence ID" value="NC_015520.1"/>
</dbReference>
<evidence type="ECO:0000256" key="4">
    <source>
        <dbReference type="ARBA" id="ARBA00023267"/>
    </source>
</evidence>
<comment type="similarity">
    <text evidence="5">Belongs to the biotin--protein ligase family.</text>
</comment>
<keyword evidence="2 5" id="KW-0547">Nucleotide-binding</keyword>
<dbReference type="Gene3D" id="3.30.930.10">
    <property type="entry name" value="Bira Bifunctional Protein, Domain 2"/>
    <property type="match status" value="1"/>
</dbReference>
<proteinExistence type="inferred from homology"/>
<dbReference type="Proteomes" id="UP000008457">
    <property type="component" value="Chromosome"/>
</dbReference>
<dbReference type="eggNOG" id="COG1654">
    <property type="taxonomic scope" value="Bacteria"/>
</dbReference>
<keyword evidence="8" id="KW-1185">Reference proteome</keyword>
<dbReference type="Pfam" id="PF03099">
    <property type="entry name" value="BPL_LplA_LipB"/>
    <property type="match status" value="1"/>
</dbReference>
<dbReference type="EC" id="6.3.4.15" evidence="5"/>
<feature type="binding site" evidence="5">
    <location>
        <begin position="119"/>
        <end position="121"/>
    </location>
    <ligand>
        <name>biotin</name>
        <dbReference type="ChEBI" id="CHEBI:57586"/>
    </ligand>
</feature>
<dbReference type="HOGENOM" id="CLU_051096_0_0_9"/>
<dbReference type="PANTHER" id="PTHR12835:SF5">
    <property type="entry name" value="BIOTIN--PROTEIN LIGASE"/>
    <property type="match status" value="1"/>
</dbReference>
<evidence type="ECO:0000256" key="5">
    <source>
        <dbReference type="HAMAP-Rule" id="MF_00978"/>
    </source>
</evidence>
<dbReference type="STRING" id="697281.Mahau_1298"/>
<dbReference type="GO" id="GO:0003677">
    <property type="term" value="F:DNA binding"/>
    <property type="evidence" value="ECO:0007669"/>
    <property type="project" value="UniProtKB-UniRule"/>
</dbReference>
<dbReference type="PANTHER" id="PTHR12835">
    <property type="entry name" value="BIOTIN PROTEIN LIGASE"/>
    <property type="match status" value="1"/>
</dbReference>
<dbReference type="GO" id="GO:0005524">
    <property type="term" value="F:ATP binding"/>
    <property type="evidence" value="ECO:0007669"/>
    <property type="project" value="UniProtKB-UniRule"/>
</dbReference>
<keyword evidence="3 5" id="KW-0067">ATP-binding</keyword>
<evidence type="ECO:0000256" key="1">
    <source>
        <dbReference type="ARBA" id="ARBA00022598"/>
    </source>
</evidence>
<dbReference type="AlphaFoldDB" id="F3ZWP9"/>
<dbReference type="KEGG" id="mas:Mahau_1298"/>
<feature type="binding site" evidence="5">
    <location>
        <position position="115"/>
    </location>
    <ligand>
        <name>biotin</name>
        <dbReference type="ChEBI" id="CHEBI:57586"/>
    </ligand>
</feature>
<dbReference type="Pfam" id="PF02237">
    <property type="entry name" value="BPL_C"/>
    <property type="match status" value="1"/>
</dbReference>
<protein>
    <recommendedName>
        <fullName evidence="5">Bifunctional ligase/repressor BirA</fullName>
    </recommendedName>
    <alternativeName>
        <fullName evidence="5">Biotin--[acetyl-CoA-carboxylase] ligase</fullName>
        <ecNumber evidence="5">6.3.4.15</ecNumber>
    </alternativeName>
    <alternativeName>
        <fullName evidence="5">Biotin--protein ligase</fullName>
    </alternativeName>
    <alternativeName>
        <fullName evidence="5">Biotin-[acetyl-CoA carboxylase] synthetase</fullName>
    </alternativeName>
</protein>
<evidence type="ECO:0000313" key="7">
    <source>
        <dbReference type="EMBL" id="AEE96492.1"/>
    </source>
</evidence>
<dbReference type="eggNOG" id="COG0340">
    <property type="taxonomic scope" value="Bacteria"/>
</dbReference>